<evidence type="ECO:0000259" key="6">
    <source>
        <dbReference type="Pfam" id="PF23247"/>
    </source>
</evidence>
<gene>
    <name evidence="8" type="ORF">FNV43_RR21060</name>
</gene>
<comment type="similarity">
    <text evidence="1">Belongs to the disease resistance NB-LRR family.</text>
</comment>
<keyword evidence="3" id="KW-0611">Plant defense</keyword>
<dbReference type="InterPro" id="IPR027417">
    <property type="entry name" value="P-loop_NTPase"/>
</dbReference>
<dbReference type="InterPro" id="IPR058922">
    <property type="entry name" value="WHD_DRP"/>
</dbReference>
<accession>A0A8K0GV40</accession>
<name>A0A8K0GV40_9ROSA</name>
<evidence type="ECO:0000256" key="1">
    <source>
        <dbReference type="ARBA" id="ARBA00008894"/>
    </source>
</evidence>
<feature type="domain" description="Disease resistance protein At4g27190-like leucine-rich repeats" evidence="6">
    <location>
        <begin position="675"/>
        <end position="800"/>
    </location>
</feature>
<evidence type="ECO:0000259" key="7">
    <source>
        <dbReference type="Pfam" id="PF23559"/>
    </source>
</evidence>
<evidence type="ECO:0000259" key="5">
    <source>
        <dbReference type="Pfam" id="PF00931"/>
    </source>
</evidence>
<organism evidence="8 9">
    <name type="scientific">Rhamnella rubrinervis</name>
    <dbReference type="NCBI Taxonomy" id="2594499"/>
    <lineage>
        <taxon>Eukaryota</taxon>
        <taxon>Viridiplantae</taxon>
        <taxon>Streptophyta</taxon>
        <taxon>Embryophyta</taxon>
        <taxon>Tracheophyta</taxon>
        <taxon>Spermatophyta</taxon>
        <taxon>Magnoliopsida</taxon>
        <taxon>eudicotyledons</taxon>
        <taxon>Gunneridae</taxon>
        <taxon>Pentapetalae</taxon>
        <taxon>rosids</taxon>
        <taxon>fabids</taxon>
        <taxon>Rosales</taxon>
        <taxon>Rhamnaceae</taxon>
        <taxon>rhamnoid group</taxon>
        <taxon>Rhamneae</taxon>
        <taxon>Rhamnella</taxon>
    </lineage>
</organism>
<dbReference type="SUPFAM" id="SSF52058">
    <property type="entry name" value="L domain-like"/>
    <property type="match status" value="1"/>
</dbReference>
<dbReference type="InterPro" id="IPR032675">
    <property type="entry name" value="LRR_dom_sf"/>
</dbReference>
<evidence type="ECO:0000313" key="8">
    <source>
        <dbReference type="EMBL" id="KAF3438298.1"/>
    </source>
</evidence>
<dbReference type="Gene3D" id="3.40.50.300">
    <property type="entry name" value="P-loop containing nucleotide triphosphate hydrolases"/>
    <property type="match status" value="1"/>
</dbReference>
<feature type="domain" description="Disease resistance protein winged helix" evidence="7">
    <location>
        <begin position="326"/>
        <end position="391"/>
    </location>
</feature>
<dbReference type="FunFam" id="3.40.50.300:FF:001091">
    <property type="entry name" value="Probable disease resistance protein At1g61300"/>
    <property type="match status" value="1"/>
</dbReference>
<feature type="domain" description="NB-ARC" evidence="5">
    <location>
        <begin position="143"/>
        <end position="307"/>
    </location>
</feature>
<reference evidence="8" key="1">
    <citation type="submission" date="2020-03" db="EMBL/GenBank/DDBJ databases">
        <title>A high-quality chromosome-level genome assembly of a woody plant with both climbing and erect habits, Rhamnella rubrinervis.</title>
        <authorList>
            <person name="Lu Z."/>
            <person name="Yang Y."/>
            <person name="Zhu X."/>
            <person name="Sun Y."/>
        </authorList>
    </citation>
    <scope>NUCLEOTIDE SEQUENCE</scope>
    <source>
        <strain evidence="8">BYM</strain>
        <tissue evidence="8">Leaf</tissue>
    </source>
</reference>
<dbReference type="Gene3D" id="3.80.10.10">
    <property type="entry name" value="Ribonuclease Inhibitor"/>
    <property type="match status" value="2"/>
</dbReference>
<dbReference type="GO" id="GO:0006952">
    <property type="term" value="P:defense response"/>
    <property type="evidence" value="ECO:0007669"/>
    <property type="project" value="UniProtKB-KW"/>
</dbReference>
<feature type="coiled-coil region" evidence="4">
    <location>
        <begin position="22"/>
        <end position="85"/>
    </location>
</feature>
<dbReference type="PANTHER" id="PTHR33463">
    <property type="entry name" value="NB-ARC DOMAIN-CONTAINING PROTEIN-RELATED"/>
    <property type="match status" value="1"/>
</dbReference>
<dbReference type="GO" id="GO:0043531">
    <property type="term" value="F:ADP binding"/>
    <property type="evidence" value="ECO:0007669"/>
    <property type="project" value="InterPro"/>
</dbReference>
<dbReference type="InterPro" id="IPR050905">
    <property type="entry name" value="Plant_NBS-LRR"/>
</dbReference>
<protein>
    <submittedName>
        <fullName evidence="8">Uncharacterized protein</fullName>
    </submittedName>
</protein>
<dbReference type="SUPFAM" id="SSF52540">
    <property type="entry name" value="P-loop containing nucleoside triphosphate hydrolases"/>
    <property type="match status" value="1"/>
</dbReference>
<dbReference type="InterPro" id="IPR057135">
    <property type="entry name" value="At4g27190-like_LRR"/>
</dbReference>
<evidence type="ECO:0000256" key="2">
    <source>
        <dbReference type="ARBA" id="ARBA00022737"/>
    </source>
</evidence>
<sequence length="885" mass="100108">MKPYYVYVAGMESLKNLAGQFIETVDEKLNTLKRKLEQLGSTEHDVKVELEHAEQLSMKKPRKEVQNWLQEVGRTKTEVRNLEARVKEMSIFDRLTLRNTIDRHTTQVNQLIQRGVFHGGFTLQVCDSGVPMVTTELVGENFQKNKNAIWEKLMNDNIPSVGVCGMGGIGKTTLITHIHDQLLGHRSSSVAWVTVSQNCGTLKLQDKLAKVLGLGSLNEEDERKRAAVLASVLRKKKNFVLILDDIWDPIKLDEVGIPANETRCKLIITTRSLHVCQMMDCMGIIKVEPLSENDAWELFQMHLGQNTMLPSEIEEIGKSLVKEFADYPIHREGLIQHFIDEKLIREMKTRRAEFNRGHTILNKLETSCLLEQGSRFGDKYVKMHDVVRDMAIKIGSMISPRFLVGVEAADKLEDEKFVKDTVRMSLIISDFDQDRTSYASPRCASLSSMLCFNVLSSSIPDCFLHIRIDSPFSISNSLIDKLPTSVYNLQCLTSLVLRDCFLLKYMSSLENLKALRRLDLCHSGIRELPHGIDMLTNLRYLDLTCPIKIIPDGSFANYHISNTLCLILGEKDCFFNEEMDYYHKTTGNGVYLHEDDASESRGGVRSVMLPNHIKSLIIEKLDNVDVVTSFCDQRAFDLRKLVIKTCGRIKQLLPCSCFSVPAFQSLEFLYLDDLQNLSDLVEVKRSASSALHTATFSCLKKIKIWRCHGIRRLFTRALVYNLQNLEYLEVGRCNQMVEIIEPFDELDCQQASSGVSSTLPNLRHLHLSKLRELKIFCSTKLHFPSLKDNIYIKECPQVKRFPPLPPLSSSKEAAGSTSTISLKAIVIDAKERAKDTEPPSTKEVAGSTSTISLEGIEIDKRKGGIYRRTSEAEIMPSSASTSAKQ</sequence>
<comment type="caution">
    <text evidence="8">The sequence shown here is derived from an EMBL/GenBank/DDBJ whole genome shotgun (WGS) entry which is preliminary data.</text>
</comment>
<dbReference type="PANTHER" id="PTHR33463:SF187">
    <property type="entry name" value="AND NB-ARC DOMAIN DISEASE RESISTANCE PROTEIN, PUTATIVE-RELATED"/>
    <property type="match status" value="1"/>
</dbReference>
<keyword evidence="2" id="KW-0677">Repeat</keyword>
<keyword evidence="9" id="KW-1185">Reference proteome</keyword>
<dbReference type="Pfam" id="PF00931">
    <property type="entry name" value="NB-ARC"/>
    <property type="match status" value="1"/>
</dbReference>
<evidence type="ECO:0000256" key="3">
    <source>
        <dbReference type="ARBA" id="ARBA00022821"/>
    </source>
</evidence>
<dbReference type="Proteomes" id="UP000796880">
    <property type="component" value="Unassembled WGS sequence"/>
</dbReference>
<dbReference type="EMBL" id="VOIH02000009">
    <property type="protein sequence ID" value="KAF3438298.1"/>
    <property type="molecule type" value="Genomic_DNA"/>
</dbReference>
<dbReference type="InterPro" id="IPR002182">
    <property type="entry name" value="NB-ARC"/>
</dbReference>
<proteinExistence type="inferred from homology"/>
<dbReference type="Pfam" id="PF23247">
    <property type="entry name" value="LRR_RPS2"/>
    <property type="match status" value="1"/>
</dbReference>
<keyword evidence="4" id="KW-0175">Coiled coil</keyword>
<evidence type="ECO:0000313" key="9">
    <source>
        <dbReference type="Proteomes" id="UP000796880"/>
    </source>
</evidence>
<evidence type="ECO:0000256" key="4">
    <source>
        <dbReference type="SAM" id="Coils"/>
    </source>
</evidence>
<dbReference type="PRINTS" id="PR00364">
    <property type="entry name" value="DISEASERSIST"/>
</dbReference>
<dbReference type="AlphaFoldDB" id="A0A8K0GV40"/>
<dbReference type="OrthoDB" id="840192at2759"/>
<dbReference type="Pfam" id="PF23559">
    <property type="entry name" value="WHD_DRP"/>
    <property type="match status" value="1"/>
</dbReference>